<evidence type="ECO:0000256" key="4">
    <source>
        <dbReference type="ARBA" id="ARBA00022989"/>
    </source>
</evidence>
<keyword evidence="3 7" id="KW-0812">Transmembrane</keyword>
<dbReference type="EMBL" id="AGNL01004144">
    <property type="protein sequence ID" value="EJK73870.1"/>
    <property type="molecule type" value="Genomic_DNA"/>
</dbReference>
<dbReference type="OMA" id="DAGECEC"/>
<keyword evidence="10" id="KW-1185">Reference proteome</keyword>
<dbReference type="GO" id="GO:0071578">
    <property type="term" value="P:zinc ion import across plasma membrane"/>
    <property type="evidence" value="ECO:0007669"/>
    <property type="project" value="TreeGrafter"/>
</dbReference>
<comment type="caution">
    <text evidence="9">The sequence shown here is derived from an EMBL/GenBank/DDBJ whole genome shotgun (WGS) entry which is preliminary data.</text>
</comment>
<comment type="subcellular location">
    <subcellularLocation>
        <location evidence="1">Membrane</location>
        <topology evidence="1">Multi-pass membrane protein</topology>
    </subcellularLocation>
</comment>
<dbReference type="GO" id="GO:0005385">
    <property type="term" value="F:zinc ion transmembrane transporter activity"/>
    <property type="evidence" value="ECO:0007669"/>
    <property type="project" value="TreeGrafter"/>
</dbReference>
<gene>
    <name evidence="9" type="ORF">THAOC_04486</name>
</gene>
<reference evidence="9 10" key="1">
    <citation type="journal article" date="2012" name="Genome Biol.">
        <title>Genome and low-iron response of an oceanic diatom adapted to chronic iron limitation.</title>
        <authorList>
            <person name="Lommer M."/>
            <person name="Specht M."/>
            <person name="Roy A.S."/>
            <person name="Kraemer L."/>
            <person name="Andreson R."/>
            <person name="Gutowska M.A."/>
            <person name="Wolf J."/>
            <person name="Bergner S.V."/>
            <person name="Schilhabel M.B."/>
            <person name="Klostermeier U.C."/>
            <person name="Beiko R.G."/>
            <person name="Rosenstiel P."/>
            <person name="Hippler M."/>
            <person name="Laroche J."/>
        </authorList>
    </citation>
    <scope>NUCLEOTIDE SEQUENCE [LARGE SCALE GENOMIC DNA]</scope>
    <source>
        <strain evidence="9 10">CCMP1005</strain>
    </source>
</reference>
<evidence type="ECO:0000256" key="3">
    <source>
        <dbReference type="ARBA" id="ARBA00022692"/>
    </source>
</evidence>
<evidence type="ECO:0000256" key="7">
    <source>
        <dbReference type="SAM" id="Phobius"/>
    </source>
</evidence>
<accession>K0T8G0</accession>
<evidence type="ECO:0000313" key="9">
    <source>
        <dbReference type="EMBL" id="EJK73870.1"/>
    </source>
</evidence>
<feature type="transmembrane region" description="Helical" evidence="7">
    <location>
        <begin position="127"/>
        <end position="146"/>
    </location>
</feature>
<dbReference type="InterPro" id="IPR050799">
    <property type="entry name" value="ZIP_Transporter"/>
</dbReference>
<evidence type="ECO:0000256" key="5">
    <source>
        <dbReference type="ARBA" id="ARBA00023136"/>
    </source>
</evidence>
<dbReference type="Pfam" id="PF02535">
    <property type="entry name" value="Zip"/>
    <property type="match status" value="1"/>
</dbReference>
<protein>
    <submittedName>
        <fullName evidence="9">Uncharacterized protein</fullName>
    </submittedName>
</protein>
<evidence type="ECO:0000256" key="6">
    <source>
        <dbReference type="SAM" id="MobiDB-lite"/>
    </source>
</evidence>
<feature type="transmembrane region" description="Helical" evidence="7">
    <location>
        <begin position="388"/>
        <end position="410"/>
    </location>
</feature>
<keyword evidence="5 7" id="KW-0472">Membrane</keyword>
<organism evidence="9 10">
    <name type="scientific">Thalassiosira oceanica</name>
    <name type="common">Marine diatom</name>
    <dbReference type="NCBI Taxonomy" id="159749"/>
    <lineage>
        <taxon>Eukaryota</taxon>
        <taxon>Sar</taxon>
        <taxon>Stramenopiles</taxon>
        <taxon>Ochrophyta</taxon>
        <taxon>Bacillariophyta</taxon>
        <taxon>Coscinodiscophyceae</taxon>
        <taxon>Thalassiosirophycidae</taxon>
        <taxon>Thalassiosirales</taxon>
        <taxon>Thalassiosiraceae</taxon>
        <taxon>Thalassiosira</taxon>
    </lineage>
</organism>
<dbReference type="Proteomes" id="UP000266841">
    <property type="component" value="Unassembled WGS sequence"/>
</dbReference>
<feature type="signal peptide" evidence="8">
    <location>
        <begin position="1"/>
        <end position="20"/>
    </location>
</feature>
<feature type="chain" id="PRO_5003837733" evidence="8">
    <location>
        <begin position="21"/>
        <end position="448"/>
    </location>
</feature>
<dbReference type="PANTHER" id="PTHR12191">
    <property type="entry name" value="SOLUTE CARRIER FAMILY 39"/>
    <property type="match status" value="1"/>
</dbReference>
<evidence type="ECO:0000256" key="1">
    <source>
        <dbReference type="ARBA" id="ARBA00004141"/>
    </source>
</evidence>
<evidence type="ECO:0000313" key="10">
    <source>
        <dbReference type="Proteomes" id="UP000266841"/>
    </source>
</evidence>
<comment type="similarity">
    <text evidence="2">Belongs to the ZIP transporter (TC 2.A.5) family.</text>
</comment>
<sequence length="448" mass="48010">MRICCRTAPVLALWAVSLNADQAYVAGDDRGSAVAFSGSSRFLQNGHDGHDHSQAEASQAEGLPNDAHEGHDHSEHDHSSTTGATEFEEAHDGVVLIVSTAIYRGMLKLKGRDIAAGDIEQSSFVEISIPGFAIGALLATAFFLILPESMHLIEGAHSEAGEGGDDHSGHDHLRFLQEDDHSGHDDHSEEGVNSAKFGCAVLGGFLLPFVLNILFHRDVQESWAVASGPIGNTTDVETSVPISATETTRKDSENDVGQVEEEVDQPIEKEAVDRSSRRSNLVTQMTSRTQARVNRQLAASILLGDGFHNFADGLFVAAAFKSCSSSVAIGIALVTLCHEIAQELADFFVLTNYCNMSTPKALLLNFVSGLSVLLGGIVFLASEPNDETTGIILAMSAGVYIYVAGCETAPRVEKSLNSRWHRLNMLISMIIGTIPIGLVLIDHKHCGR</sequence>
<dbReference type="PANTHER" id="PTHR12191:SF37">
    <property type="entry name" value="ZINC TRANSPORTER FOI"/>
    <property type="match status" value="1"/>
</dbReference>
<feature type="compositionally biased region" description="Basic and acidic residues" evidence="6">
    <location>
        <begin position="66"/>
        <end position="79"/>
    </location>
</feature>
<feature type="transmembrane region" description="Helical" evidence="7">
    <location>
        <begin position="422"/>
        <end position="441"/>
    </location>
</feature>
<dbReference type="AlphaFoldDB" id="K0T8G0"/>
<feature type="transmembrane region" description="Helical" evidence="7">
    <location>
        <begin position="362"/>
        <end position="382"/>
    </location>
</feature>
<name>K0T8G0_THAOC</name>
<dbReference type="OrthoDB" id="46759at2759"/>
<evidence type="ECO:0000256" key="2">
    <source>
        <dbReference type="ARBA" id="ARBA00006939"/>
    </source>
</evidence>
<dbReference type="InterPro" id="IPR003689">
    <property type="entry name" value="ZIP"/>
</dbReference>
<proteinExistence type="inferred from homology"/>
<dbReference type="GO" id="GO:0005886">
    <property type="term" value="C:plasma membrane"/>
    <property type="evidence" value="ECO:0007669"/>
    <property type="project" value="TreeGrafter"/>
</dbReference>
<keyword evidence="8" id="KW-0732">Signal</keyword>
<dbReference type="eggNOG" id="KOG2693">
    <property type="taxonomic scope" value="Eukaryota"/>
</dbReference>
<feature type="region of interest" description="Disordered" evidence="6">
    <location>
        <begin position="45"/>
        <end position="84"/>
    </location>
</feature>
<evidence type="ECO:0000256" key="8">
    <source>
        <dbReference type="SAM" id="SignalP"/>
    </source>
</evidence>
<dbReference type="GO" id="GO:0030003">
    <property type="term" value="P:intracellular monoatomic cation homeostasis"/>
    <property type="evidence" value="ECO:0007669"/>
    <property type="project" value="TreeGrafter"/>
</dbReference>
<dbReference type="GO" id="GO:0140410">
    <property type="term" value="F:monoatomic cation:bicarbonate symporter activity"/>
    <property type="evidence" value="ECO:0007669"/>
    <property type="project" value="TreeGrafter"/>
</dbReference>
<keyword evidence="4 7" id="KW-1133">Transmembrane helix</keyword>